<proteinExistence type="predicted"/>
<dbReference type="Pfam" id="PF13581">
    <property type="entry name" value="HATPase_c_2"/>
    <property type="match status" value="1"/>
</dbReference>
<name>A0A4Z1CMS9_9ACTN</name>
<feature type="domain" description="MEDS" evidence="3">
    <location>
        <begin position="6"/>
        <end position="162"/>
    </location>
</feature>
<gene>
    <name evidence="4" type="ORF">EXE59_18535</name>
</gene>
<dbReference type="Gene3D" id="3.30.565.10">
    <property type="entry name" value="Histidine kinase-like ATPase, C-terminal domain"/>
    <property type="match status" value="1"/>
</dbReference>
<dbReference type="InterPro" id="IPR003594">
    <property type="entry name" value="HATPase_dom"/>
</dbReference>
<comment type="caution">
    <text evidence="4">The sequence shown here is derived from an EMBL/GenBank/DDBJ whole genome shotgun (WGS) entry which is preliminary data.</text>
</comment>
<dbReference type="InterPro" id="IPR050267">
    <property type="entry name" value="Anti-sigma-factor_SerPK"/>
</dbReference>
<feature type="domain" description="Histidine kinase/HSP90-like ATPase" evidence="2">
    <location>
        <begin position="197"/>
        <end position="300"/>
    </location>
</feature>
<keyword evidence="4" id="KW-0808">Transferase</keyword>
<dbReference type="GO" id="GO:0004674">
    <property type="term" value="F:protein serine/threonine kinase activity"/>
    <property type="evidence" value="ECO:0007669"/>
    <property type="project" value="UniProtKB-KW"/>
</dbReference>
<evidence type="ECO:0000313" key="4">
    <source>
        <dbReference type="EMBL" id="TGN65729.1"/>
    </source>
</evidence>
<reference evidence="4 5" key="1">
    <citation type="submission" date="2019-04" db="EMBL/GenBank/DDBJ databases">
        <title>Three New Species of Nocardioides, Nocardioides euryhalodurans sp. nov., Nocardioides seonyuensis sp. nov. and Nocardioides eburneoflavus sp. nov. Isolated from Soil.</title>
        <authorList>
            <person name="Roh S.G."/>
            <person name="Lee C."/>
            <person name="Kim M.-K."/>
            <person name="Kim S.B."/>
        </authorList>
    </citation>
    <scope>NUCLEOTIDE SEQUENCE [LARGE SCALE GENOMIC DNA]</scope>
    <source>
        <strain evidence="4 5">MMS17-SY213</strain>
    </source>
</reference>
<evidence type="ECO:0000259" key="2">
    <source>
        <dbReference type="Pfam" id="PF13581"/>
    </source>
</evidence>
<dbReference type="Proteomes" id="UP000297496">
    <property type="component" value="Unassembled WGS sequence"/>
</dbReference>
<keyword evidence="4" id="KW-0418">Kinase</keyword>
<dbReference type="RefSeq" id="WP_135840222.1">
    <property type="nucleotide sequence ID" value="NZ_SRRO01000001.1"/>
</dbReference>
<dbReference type="CDD" id="cd16936">
    <property type="entry name" value="HATPase_RsbW-like"/>
    <property type="match status" value="1"/>
</dbReference>
<evidence type="ECO:0000259" key="3">
    <source>
        <dbReference type="Pfam" id="PF14417"/>
    </source>
</evidence>
<evidence type="ECO:0000313" key="5">
    <source>
        <dbReference type="Proteomes" id="UP000297496"/>
    </source>
</evidence>
<protein>
    <submittedName>
        <fullName evidence="4">Sensor histidine kinase</fullName>
    </submittedName>
</protein>
<dbReference type="EMBL" id="SRRO01000001">
    <property type="protein sequence ID" value="TGN65729.1"/>
    <property type="molecule type" value="Genomic_DNA"/>
</dbReference>
<keyword evidence="5" id="KW-1185">Reference proteome</keyword>
<dbReference type="Pfam" id="PF14417">
    <property type="entry name" value="MEDS"/>
    <property type="match status" value="1"/>
</dbReference>
<sequence>MAEREHVVAAYDEPGALVAYVASFVAESLANGIPVVTISRPAHRCAVDDVLAGLGTDPVDANRNGTLVALDADQTMSMFMVEGRPDPARFAAVVASLVPTDGGPVSAFGEMVSLLWERGEVAAALELESLWNTAIVAHPIRLLCAYPGELLSASSLSDVARVCDLHDHVSLVGSHPGAGEVPRCSDAALSSIHLPVPAAVSSVRHFVRDALTAWDLHALVGDVTLVTSELATNAVTHGGSPFRTSLVRADGVVRVAVEDRSRAWPERHHARPGDQDGRGMAIVATLSQRSGCESTPGGKIAWAELNI</sequence>
<evidence type="ECO:0000256" key="1">
    <source>
        <dbReference type="ARBA" id="ARBA00022527"/>
    </source>
</evidence>
<keyword evidence="1" id="KW-0723">Serine/threonine-protein kinase</keyword>
<dbReference type="PANTHER" id="PTHR35526">
    <property type="entry name" value="ANTI-SIGMA-F FACTOR RSBW-RELATED"/>
    <property type="match status" value="1"/>
</dbReference>
<dbReference type="InterPro" id="IPR036890">
    <property type="entry name" value="HATPase_C_sf"/>
</dbReference>
<dbReference type="InterPro" id="IPR025847">
    <property type="entry name" value="MEDS_domain"/>
</dbReference>
<dbReference type="PANTHER" id="PTHR35526:SF3">
    <property type="entry name" value="ANTI-SIGMA-F FACTOR RSBW"/>
    <property type="match status" value="1"/>
</dbReference>
<organism evidence="4 5">
    <name type="scientific">Nocardioides eburneiflavus</name>
    <dbReference type="NCBI Taxonomy" id="2518372"/>
    <lineage>
        <taxon>Bacteria</taxon>
        <taxon>Bacillati</taxon>
        <taxon>Actinomycetota</taxon>
        <taxon>Actinomycetes</taxon>
        <taxon>Propionibacteriales</taxon>
        <taxon>Nocardioidaceae</taxon>
        <taxon>Nocardioides</taxon>
    </lineage>
</organism>
<accession>A0A4Z1CMS9</accession>
<dbReference type="SUPFAM" id="SSF55874">
    <property type="entry name" value="ATPase domain of HSP90 chaperone/DNA topoisomerase II/histidine kinase"/>
    <property type="match status" value="1"/>
</dbReference>
<dbReference type="AlphaFoldDB" id="A0A4Z1CMS9"/>
<dbReference type="OrthoDB" id="3867457at2"/>